<accession>A0A2B4RI90</accession>
<gene>
    <name evidence="1" type="ORF">AWC38_SpisGene19665</name>
</gene>
<dbReference type="Gene3D" id="3.10.10.10">
    <property type="entry name" value="HIV Type 1 Reverse Transcriptase, subunit A, domain 1"/>
    <property type="match status" value="1"/>
</dbReference>
<dbReference type="InterPro" id="IPR043128">
    <property type="entry name" value="Rev_trsase/Diguanyl_cyclase"/>
</dbReference>
<evidence type="ECO:0000313" key="1">
    <source>
        <dbReference type="EMBL" id="PFX16088.1"/>
    </source>
</evidence>
<reference evidence="2" key="1">
    <citation type="journal article" date="2017" name="bioRxiv">
        <title>Comparative analysis of the genomes of Stylophora pistillata and Acropora digitifera provides evidence for extensive differences between species of corals.</title>
        <authorList>
            <person name="Voolstra C.R."/>
            <person name="Li Y."/>
            <person name="Liew Y.J."/>
            <person name="Baumgarten S."/>
            <person name="Zoccola D."/>
            <person name="Flot J.-F."/>
            <person name="Tambutte S."/>
            <person name="Allemand D."/>
            <person name="Aranda M."/>
        </authorList>
    </citation>
    <scope>NUCLEOTIDE SEQUENCE [LARGE SCALE GENOMIC DNA]</scope>
</reference>
<dbReference type="STRING" id="50429.A0A2B4RI90"/>
<protein>
    <recommendedName>
        <fullName evidence="3">Reverse transcriptase domain-containing protein</fullName>
    </recommendedName>
</protein>
<sequence>MYGTVDKQVEIYKVHLKSDAIDDFEMELPCIKAEKPVLIYLPNPRISELKLKNSRIRRLVFNEEAATAEKLPVHVILGAADIQRMKSTEPAVLGSNPDTDPGAKFPMLRWVIAGRSILPNTGVEKGIFLNSSQDEFVQMCSQEVLGLTDVAESTKKRIVYDYSAKPDSQAQSLDDCLKVGHPLQPMIFAILLRNRLNFLCITDDIQKAFLQIKVDPKDRDALRLLWYENLNSRTVLQYRFTRVIFGSGPSPYILGATLQKHVSQYADKYPTTTVELLKITYVDDMQSGGGQKEELLKLKEESSKIMKEGGFLLHKWHSNIPEVEAPLR</sequence>
<organism evidence="1 2">
    <name type="scientific">Stylophora pistillata</name>
    <name type="common">Smooth cauliflower coral</name>
    <dbReference type="NCBI Taxonomy" id="50429"/>
    <lineage>
        <taxon>Eukaryota</taxon>
        <taxon>Metazoa</taxon>
        <taxon>Cnidaria</taxon>
        <taxon>Anthozoa</taxon>
        <taxon>Hexacorallia</taxon>
        <taxon>Scleractinia</taxon>
        <taxon>Astrocoeniina</taxon>
        <taxon>Pocilloporidae</taxon>
        <taxon>Stylophora</taxon>
    </lineage>
</organism>
<dbReference type="SUPFAM" id="SSF56672">
    <property type="entry name" value="DNA/RNA polymerases"/>
    <property type="match status" value="1"/>
</dbReference>
<dbReference type="PANTHER" id="PTHR47331">
    <property type="entry name" value="PHD-TYPE DOMAIN-CONTAINING PROTEIN"/>
    <property type="match status" value="1"/>
</dbReference>
<dbReference type="EMBL" id="LSMT01000578">
    <property type="protein sequence ID" value="PFX16088.1"/>
    <property type="molecule type" value="Genomic_DNA"/>
</dbReference>
<dbReference type="Proteomes" id="UP000225706">
    <property type="component" value="Unassembled WGS sequence"/>
</dbReference>
<dbReference type="Gene3D" id="3.30.70.270">
    <property type="match status" value="1"/>
</dbReference>
<proteinExistence type="predicted"/>
<dbReference type="AlphaFoldDB" id="A0A2B4RI90"/>
<dbReference type="OrthoDB" id="5953917at2759"/>
<evidence type="ECO:0008006" key="3">
    <source>
        <dbReference type="Google" id="ProtNLM"/>
    </source>
</evidence>
<evidence type="ECO:0000313" key="2">
    <source>
        <dbReference type="Proteomes" id="UP000225706"/>
    </source>
</evidence>
<name>A0A2B4RI90_STYPI</name>
<dbReference type="InterPro" id="IPR043502">
    <property type="entry name" value="DNA/RNA_pol_sf"/>
</dbReference>
<comment type="caution">
    <text evidence="1">The sequence shown here is derived from an EMBL/GenBank/DDBJ whole genome shotgun (WGS) entry which is preliminary data.</text>
</comment>
<keyword evidence="2" id="KW-1185">Reference proteome</keyword>